<reference evidence="1 2" key="1">
    <citation type="journal article" date="2011" name="J. Bacteriol.">
        <title>Draft Genome Sequence of Gordonia neofelifaecis NRRL B-59395, a Cholesterol-Degrading Actinomycete.</title>
        <authorList>
            <person name="Ge F."/>
            <person name="Li W."/>
            <person name="Chen G."/>
            <person name="Liu Y."/>
            <person name="Zhang G."/>
            <person name="Yong B."/>
            <person name="Wang Q."/>
            <person name="Wang N."/>
            <person name="Huang Z."/>
            <person name="Li W."/>
            <person name="Wang J."/>
            <person name="Wu C."/>
            <person name="Xie Q."/>
            <person name="Liu G."/>
        </authorList>
    </citation>
    <scope>NUCLEOTIDE SEQUENCE [LARGE SCALE GENOMIC DNA]</scope>
    <source>
        <strain evidence="1 2">NRRL B-59395</strain>
    </source>
</reference>
<name>F1YGV4_9ACTN</name>
<dbReference type="STRING" id="644548.SCNU_05341"/>
<proteinExistence type="predicted"/>
<gene>
    <name evidence="1" type="ORF">SCNU_05341</name>
</gene>
<evidence type="ECO:0000313" key="1">
    <source>
        <dbReference type="EMBL" id="EGD56252.1"/>
    </source>
</evidence>
<dbReference type="InterPro" id="IPR016084">
    <property type="entry name" value="Haem_Oase-like_multi-hlx"/>
</dbReference>
<protein>
    <recommendedName>
        <fullName evidence="3">Iron-containing redox enzyme family protein</fullName>
    </recommendedName>
</protein>
<evidence type="ECO:0008006" key="3">
    <source>
        <dbReference type="Google" id="ProtNLM"/>
    </source>
</evidence>
<organism evidence="1 2">
    <name type="scientific">Gordonia neofelifaecis NRRL B-59395</name>
    <dbReference type="NCBI Taxonomy" id="644548"/>
    <lineage>
        <taxon>Bacteria</taxon>
        <taxon>Bacillati</taxon>
        <taxon>Actinomycetota</taxon>
        <taxon>Actinomycetes</taxon>
        <taxon>Mycobacteriales</taxon>
        <taxon>Gordoniaceae</taxon>
        <taxon>Gordonia</taxon>
    </lineage>
</organism>
<dbReference type="EMBL" id="AEUD01000003">
    <property type="protein sequence ID" value="EGD56252.1"/>
    <property type="molecule type" value="Genomic_DNA"/>
</dbReference>
<dbReference type="Proteomes" id="UP000035065">
    <property type="component" value="Unassembled WGS sequence"/>
</dbReference>
<dbReference type="AlphaFoldDB" id="F1YGV4"/>
<dbReference type="SMART" id="SM01236">
    <property type="entry name" value="Haem_oxygenase_2"/>
    <property type="match status" value="1"/>
</dbReference>
<accession>F1YGV4</accession>
<dbReference type="OrthoDB" id="252872at2"/>
<evidence type="ECO:0000313" key="2">
    <source>
        <dbReference type="Proteomes" id="UP000035065"/>
    </source>
</evidence>
<sequence>MPLPAPRGVVSGELADLLVDLDRPAGRLVVLMDSHAGPVLADEDIQISLTMLYELHLRGIAGVDDRAEWDVRLLEVRAMIERRMVDELDALVGPIADPGEVADEMFRIAAADDGPPLARYLATSGSIDQFRELVVHRSLNQLREADVHTLAIPRLAGSAKAALVEVQSDEYGGGRVDFMHATLWADLMDGLGLDSTYASYIDRIPATTLAAVNTLSYLGLHRSTVLELIGHLCMIETTSALPCRDYSRALRRLGFEPAVGLFFDEHVEADSVHEQLVVRSVAGALAESPNDRIALIRGAMICLAVEKAAAEHVWESWEAGRSSLRPAGVR</sequence>
<dbReference type="SUPFAM" id="SSF48613">
    <property type="entry name" value="Heme oxygenase-like"/>
    <property type="match status" value="1"/>
</dbReference>
<dbReference type="Gene3D" id="1.20.910.10">
    <property type="entry name" value="Heme oxygenase-like"/>
    <property type="match status" value="1"/>
</dbReference>
<keyword evidence="2" id="KW-1185">Reference proteome</keyword>
<dbReference type="RefSeq" id="WP_009678328.1">
    <property type="nucleotide sequence ID" value="NZ_AEUD01000003.1"/>
</dbReference>
<dbReference type="Pfam" id="PF14518">
    <property type="entry name" value="Haem_oxygenas_2"/>
    <property type="match status" value="1"/>
</dbReference>
<dbReference type="eggNOG" id="ENOG502Z8NQ">
    <property type="taxonomic scope" value="Bacteria"/>
</dbReference>
<comment type="caution">
    <text evidence="1">The sequence shown here is derived from an EMBL/GenBank/DDBJ whole genome shotgun (WGS) entry which is preliminary data.</text>
</comment>